<protein>
    <submittedName>
        <fullName evidence="1">Uncharacterized protein</fullName>
    </submittedName>
</protein>
<reference evidence="1" key="1">
    <citation type="submission" date="2022-12" db="EMBL/GenBank/DDBJ databases">
        <title>Draft genome assemblies for two species of Escallonia (Escalloniales).</title>
        <authorList>
            <person name="Chanderbali A."/>
            <person name="Dervinis C."/>
            <person name="Anghel I."/>
            <person name="Soltis D."/>
            <person name="Soltis P."/>
            <person name="Zapata F."/>
        </authorList>
    </citation>
    <scope>NUCLEOTIDE SEQUENCE</scope>
    <source>
        <strain evidence="1">UCBG92.1500</strain>
        <tissue evidence="1">Leaf</tissue>
    </source>
</reference>
<dbReference type="Proteomes" id="UP001187471">
    <property type="component" value="Unassembled WGS sequence"/>
</dbReference>
<name>A0AA88UF81_9ASTE</name>
<evidence type="ECO:0000313" key="2">
    <source>
        <dbReference type="Proteomes" id="UP001187471"/>
    </source>
</evidence>
<sequence length="100" mass="11307">MKSSGLQWEPKLMTREIVQTTYMTSHILVRGAPQSLTSSLESLTGNKSPTAAKAVLWHHRDKTLLLQFQHFSDTGSYMHIFTIAGLKESHLLCLHVVFLQ</sequence>
<evidence type="ECO:0000313" key="1">
    <source>
        <dbReference type="EMBL" id="KAK2979801.1"/>
    </source>
</evidence>
<accession>A0AA88UF81</accession>
<gene>
    <name evidence="1" type="ORF">RJ640_021749</name>
</gene>
<dbReference type="AlphaFoldDB" id="A0AA88UF81"/>
<organism evidence="1 2">
    <name type="scientific">Escallonia rubra</name>
    <dbReference type="NCBI Taxonomy" id="112253"/>
    <lineage>
        <taxon>Eukaryota</taxon>
        <taxon>Viridiplantae</taxon>
        <taxon>Streptophyta</taxon>
        <taxon>Embryophyta</taxon>
        <taxon>Tracheophyta</taxon>
        <taxon>Spermatophyta</taxon>
        <taxon>Magnoliopsida</taxon>
        <taxon>eudicotyledons</taxon>
        <taxon>Gunneridae</taxon>
        <taxon>Pentapetalae</taxon>
        <taxon>asterids</taxon>
        <taxon>campanulids</taxon>
        <taxon>Escalloniales</taxon>
        <taxon>Escalloniaceae</taxon>
        <taxon>Escallonia</taxon>
    </lineage>
</organism>
<comment type="caution">
    <text evidence="1">The sequence shown here is derived from an EMBL/GenBank/DDBJ whole genome shotgun (WGS) entry which is preliminary data.</text>
</comment>
<dbReference type="EMBL" id="JAVXUO010001710">
    <property type="protein sequence ID" value="KAK2979801.1"/>
    <property type="molecule type" value="Genomic_DNA"/>
</dbReference>
<keyword evidence="2" id="KW-1185">Reference proteome</keyword>
<proteinExistence type="predicted"/>